<feature type="region of interest" description="Disordered" evidence="1">
    <location>
        <begin position="1"/>
        <end position="63"/>
    </location>
</feature>
<feature type="compositionally biased region" description="Basic and acidic residues" evidence="1">
    <location>
        <begin position="23"/>
        <end position="32"/>
    </location>
</feature>
<comment type="caution">
    <text evidence="2">The sequence shown here is derived from an EMBL/GenBank/DDBJ whole genome shotgun (WGS) entry which is preliminary data.</text>
</comment>
<keyword evidence="3" id="KW-1185">Reference proteome</keyword>
<evidence type="ECO:0000256" key="1">
    <source>
        <dbReference type="SAM" id="MobiDB-lite"/>
    </source>
</evidence>
<organism evidence="2 3">
    <name type="scientific">Aquatica leii</name>
    <dbReference type="NCBI Taxonomy" id="1421715"/>
    <lineage>
        <taxon>Eukaryota</taxon>
        <taxon>Metazoa</taxon>
        <taxon>Ecdysozoa</taxon>
        <taxon>Arthropoda</taxon>
        <taxon>Hexapoda</taxon>
        <taxon>Insecta</taxon>
        <taxon>Pterygota</taxon>
        <taxon>Neoptera</taxon>
        <taxon>Endopterygota</taxon>
        <taxon>Coleoptera</taxon>
        <taxon>Polyphaga</taxon>
        <taxon>Elateriformia</taxon>
        <taxon>Elateroidea</taxon>
        <taxon>Lampyridae</taxon>
        <taxon>Luciolinae</taxon>
        <taxon>Aquatica</taxon>
    </lineage>
</organism>
<dbReference type="PANTHER" id="PTHR10773">
    <property type="entry name" value="DNA-DIRECTED RNA POLYMERASES I, II, AND III SUBUNIT RPABC2"/>
    <property type="match status" value="1"/>
</dbReference>
<feature type="compositionally biased region" description="Polar residues" evidence="1">
    <location>
        <begin position="1"/>
        <end position="22"/>
    </location>
</feature>
<evidence type="ECO:0000313" key="3">
    <source>
        <dbReference type="Proteomes" id="UP001353858"/>
    </source>
</evidence>
<protein>
    <submittedName>
        <fullName evidence="2">Uncharacterized protein</fullName>
    </submittedName>
</protein>
<proteinExistence type="predicted"/>
<dbReference type="AlphaFoldDB" id="A0AAN7Q0F2"/>
<evidence type="ECO:0000313" key="2">
    <source>
        <dbReference type="EMBL" id="KAK4882154.1"/>
    </source>
</evidence>
<dbReference type="PANTHER" id="PTHR10773:SF19">
    <property type="match status" value="1"/>
</dbReference>
<reference evidence="3" key="1">
    <citation type="submission" date="2023-01" db="EMBL/GenBank/DDBJ databases">
        <title>Key to firefly adult light organ development and bioluminescence: homeobox transcription factors regulate luciferase expression and transportation to peroxisome.</title>
        <authorList>
            <person name="Fu X."/>
        </authorList>
    </citation>
    <scope>NUCLEOTIDE SEQUENCE [LARGE SCALE GENOMIC DNA]</scope>
</reference>
<gene>
    <name evidence="2" type="ORF">RN001_005473</name>
</gene>
<dbReference type="EMBL" id="JARPUR010000002">
    <property type="protein sequence ID" value="KAK4882154.1"/>
    <property type="molecule type" value="Genomic_DNA"/>
</dbReference>
<name>A0AAN7Q0F2_9COLE</name>
<accession>A0AAN7Q0F2</accession>
<dbReference type="Proteomes" id="UP001353858">
    <property type="component" value="Unassembled WGS sequence"/>
</dbReference>
<sequence>MSGSEYEVNSNESDTSVGTNTSNKDEEKKDASSKCSGRKKRRQFKKGEEYIGSRGQRVPARKQNSSCGCKKTCSLNITTADRKNIFTSFNKIGEKERQNSCLTSLVTVSTKRQSLCKMAICKLHRIGKKRLERICTHLTANITPPRDLREKHSTRPNALPENIVQQVSDHIRSFPHRVFHYSRKKSERCYLSADLSIKLMHSLYLKKHEGLCFDRIQRGEKIKPLVSYDYYYRYFKEKFNYSFGRARSDTCKTCDFLENKMKSTLDEEEEKKIEVLCIDFQQSLPLPKVPSTDAFYLRQLWIGSLFLKFTLLKFNQSITFDAIKVCYVAPLPLKDVKYKNVMLLASEYVAKANMSFYNSLRSFNQPLEVSLSTTEESDISSE</sequence>